<sequence>MMRKMRNSKKHTKKRIKKINPIFVIVLGIALMLGGSWSYQLLQLDRSIEQQKAELESKKLQIIAQNGQLHEEIEKLNTPSYVEQLAREKLGLVRKGEILIAPKESEN</sequence>
<proteinExistence type="predicted"/>
<organism evidence="1 2">
    <name type="scientific">Dehalobacter restrictus (strain DSM 9455 / PER-K23)</name>
    <dbReference type="NCBI Taxonomy" id="871738"/>
    <lineage>
        <taxon>Bacteria</taxon>
        <taxon>Bacillati</taxon>
        <taxon>Bacillota</taxon>
        <taxon>Clostridia</taxon>
        <taxon>Eubacteriales</taxon>
        <taxon>Desulfitobacteriaceae</taxon>
        <taxon>Dehalobacter</taxon>
    </lineage>
</organism>
<dbReference type="Proteomes" id="UP000018934">
    <property type="component" value="Chromosome"/>
</dbReference>
<evidence type="ECO:0000313" key="1">
    <source>
        <dbReference type="EMBL" id="AHF08891.1"/>
    </source>
</evidence>
<gene>
    <name evidence="1" type="ORF">DEHRE_01025</name>
</gene>
<evidence type="ECO:0000313" key="2">
    <source>
        <dbReference type="Proteomes" id="UP000018934"/>
    </source>
</evidence>
<reference evidence="1 2" key="1">
    <citation type="journal article" date="2013" name="Stand. Genomic Sci.">
        <title>Complete genome sequence of Dehalobacter restrictus PER-K23(T.).</title>
        <authorList>
            <person name="Kruse T."/>
            <person name="Maillard J."/>
            <person name="Goodwin L."/>
            <person name="Woyke T."/>
            <person name="Teshima H."/>
            <person name="Bruce D."/>
            <person name="Detter C."/>
            <person name="Tapia R."/>
            <person name="Han C."/>
            <person name="Huntemann M."/>
            <person name="Wei C.L."/>
            <person name="Han J."/>
            <person name="Chen A."/>
            <person name="Kyrpides N."/>
            <person name="Szeto E."/>
            <person name="Markowitz V."/>
            <person name="Ivanova N."/>
            <person name="Pagani I."/>
            <person name="Pati A."/>
            <person name="Pitluck S."/>
            <person name="Nolan M."/>
            <person name="Holliger C."/>
            <person name="Smidt H."/>
        </authorList>
    </citation>
    <scope>NUCLEOTIDE SEQUENCE [LARGE SCALE GENOMIC DNA]</scope>
    <source>
        <strain evidence="2">DSM 9455</strain>
    </source>
</reference>
<accession>A0ABN4BS91</accession>
<keyword evidence="2" id="KW-1185">Reference proteome</keyword>
<dbReference type="EMBL" id="CP007033">
    <property type="protein sequence ID" value="AHF08891.1"/>
    <property type="molecule type" value="Genomic_DNA"/>
</dbReference>
<name>A0ABN4BS91_DEHRP</name>
<protein>
    <submittedName>
        <fullName evidence="1">Septum formation initiator</fullName>
    </submittedName>
</protein>
<dbReference type="Pfam" id="PF04977">
    <property type="entry name" value="DivIC"/>
    <property type="match status" value="1"/>
</dbReference>
<dbReference type="InterPro" id="IPR007060">
    <property type="entry name" value="FtsL/DivIC"/>
</dbReference>